<feature type="transmembrane region" description="Helical" evidence="7">
    <location>
        <begin position="7"/>
        <end position="29"/>
    </location>
</feature>
<dbReference type="AlphaFoldDB" id="A0A8J6LLR7"/>
<organism evidence="9 10">
    <name type="scientific">Capillibacterium thermochitinicola</name>
    <dbReference type="NCBI Taxonomy" id="2699427"/>
    <lineage>
        <taxon>Bacteria</taxon>
        <taxon>Bacillati</taxon>
        <taxon>Bacillota</taxon>
        <taxon>Capillibacterium</taxon>
    </lineage>
</organism>
<dbReference type="InterPro" id="IPR000515">
    <property type="entry name" value="MetI-like"/>
</dbReference>
<keyword evidence="10" id="KW-1185">Reference proteome</keyword>
<comment type="similarity">
    <text evidence="7">Belongs to the binding-protein-dependent transport system permease family.</text>
</comment>
<protein>
    <submittedName>
        <fullName evidence="9">Sugar ABC transporter permease</fullName>
    </submittedName>
</protein>
<comment type="subcellular location">
    <subcellularLocation>
        <location evidence="1 7">Cell membrane</location>
        <topology evidence="1 7">Multi-pass membrane protein</topology>
    </subcellularLocation>
</comment>
<feature type="transmembrane region" description="Helical" evidence="7">
    <location>
        <begin position="81"/>
        <end position="101"/>
    </location>
</feature>
<evidence type="ECO:0000256" key="5">
    <source>
        <dbReference type="ARBA" id="ARBA00022989"/>
    </source>
</evidence>
<evidence type="ECO:0000256" key="3">
    <source>
        <dbReference type="ARBA" id="ARBA00022475"/>
    </source>
</evidence>
<dbReference type="GO" id="GO:0005886">
    <property type="term" value="C:plasma membrane"/>
    <property type="evidence" value="ECO:0007669"/>
    <property type="project" value="UniProtKB-SubCell"/>
</dbReference>
<dbReference type="Pfam" id="PF00528">
    <property type="entry name" value="BPD_transp_1"/>
    <property type="match status" value="1"/>
</dbReference>
<evidence type="ECO:0000256" key="2">
    <source>
        <dbReference type="ARBA" id="ARBA00022448"/>
    </source>
</evidence>
<dbReference type="GO" id="GO:0055085">
    <property type="term" value="P:transmembrane transport"/>
    <property type="evidence" value="ECO:0007669"/>
    <property type="project" value="InterPro"/>
</dbReference>
<keyword evidence="3" id="KW-1003">Cell membrane</keyword>
<keyword evidence="6 7" id="KW-0472">Membrane</keyword>
<feature type="transmembrane region" description="Helical" evidence="7">
    <location>
        <begin position="145"/>
        <end position="164"/>
    </location>
</feature>
<dbReference type="PANTHER" id="PTHR30193:SF42">
    <property type="entry name" value="ABC TRANSPORTER PERMEASE PROTEIN"/>
    <property type="match status" value="1"/>
</dbReference>
<keyword evidence="4 7" id="KW-0812">Transmembrane</keyword>
<dbReference type="SUPFAM" id="SSF161098">
    <property type="entry name" value="MetI-like"/>
    <property type="match status" value="1"/>
</dbReference>
<dbReference type="InterPro" id="IPR051393">
    <property type="entry name" value="ABC_transporter_permease"/>
</dbReference>
<name>A0A8J6LLR7_9FIRM</name>
<dbReference type="PANTHER" id="PTHR30193">
    <property type="entry name" value="ABC TRANSPORTER PERMEASE PROTEIN"/>
    <property type="match status" value="1"/>
</dbReference>
<keyword evidence="5 7" id="KW-1133">Transmembrane helix</keyword>
<evidence type="ECO:0000256" key="1">
    <source>
        <dbReference type="ARBA" id="ARBA00004651"/>
    </source>
</evidence>
<evidence type="ECO:0000259" key="8">
    <source>
        <dbReference type="PROSITE" id="PS50928"/>
    </source>
</evidence>
<feature type="domain" description="ABC transmembrane type-1" evidence="8">
    <location>
        <begin position="1"/>
        <end position="161"/>
    </location>
</feature>
<evidence type="ECO:0000256" key="4">
    <source>
        <dbReference type="ARBA" id="ARBA00022692"/>
    </source>
</evidence>
<comment type="caution">
    <text evidence="9">The sequence shown here is derived from an EMBL/GenBank/DDBJ whole genome shotgun (WGS) entry which is preliminary data.</text>
</comment>
<dbReference type="InterPro" id="IPR035906">
    <property type="entry name" value="MetI-like_sf"/>
</dbReference>
<dbReference type="Proteomes" id="UP000657177">
    <property type="component" value="Unassembled WGS sequence"/>
</dbReference>
<accession>A0A8J6LLR7</accession>
<reference evidence="9" key="1">
    <citation type="submission" date="2020-06" db="EMBL/GenBank/DDBJ databases">
        <title>Novel chitinolytic bacterium.</title>
        <authorList>
            <person name="Ungkulpasvich U."/>
            <person name="Kosugi A."/>
            <person name="Uke A."/>
        </authorList>
    </citation>
    <scope>NUCLEOTIDE SEQUENCE</scope>
    <source>
        <strain evidence="9">UUS1-1</strain>
    </source>
</reference>
<proteinExistence type="inferred from homology"/>
<dbReference type="PROSITE" id="PS50928">
    <property type="entry name" value="ABC_TM1"/>
    <property type="match status" value="1"/>
</dbReference>
<evidence type="ECO:0000256" key="7">
    <source>
        <dbReference type="RuleBase" id="RU363032"/>
    </source>
</evidence>
<sequence>MRFLHFVFSRVLVFIGKSLNLSFLSYSWLANPQKALWALVIVSVWQYSGYMMIIHIAGLVNIPKELIEAAIIDGAGAGQRIRRIILPLMVPSFVVTLFLTLQRGFMVYDVNLALTDGGPFRSTELISMHVYKKAFLAQEYGIGQAQAFFLFLIVAAITLAQVYFSKKWEVEM</sequence>
<dbReference type="Gene3D" id="1.10.3720.10">
    <property type="entry name" value="MetI-like"/>
    <property type="match status" value="1"/>
</dbReference>
<feature type="transmembrane region" description="Helical" evidence="7">
    <location>
        <begin position="35"/>
        <end position="60"/>
    </location>
</feature>
<evidence type="ECO:0000313" key="9">
    <source>
        <dbReference type="EMBL" id="MBA2132664.1"/>
    </source>
</evidence>
<dbReference type="CDD" id="cd06261">
    <property type="entry name" value="TM_PBP2"/>
    <property type="match status" value="1"/>
</dbReference>
<dbReference type="EMBL" id="JAAKDE010000006">
    <property type="protein sequence ID" value="MBA2132664.1"/>
    <property type="molecule type" value="Genomic_DNA"/>
</dbReference>
<gene>
    <name evidence="9" type="ORF">G5B42_03795</name>
</gene>
<evidence type="ECO:0000313" key="10">
    <source>
        <dbReference type="Proteomes" id="UP000657177"/>
    </source>
</evidence>
<evidence type="ECO:0000256" key="6">
    <source>
        <dbReference type="ARBA" id="ARBA00023136"/>
    </source>
</evidence>
<keyword evidence="2 7" id="KW-0813">Transport</keyword>